<keyword evidence="10" id="KW-0626">Porin</keyword>
<keyword evidence="19" id="KW-1185">Reference proteome</keyword>
<evidence type="ECO:0000256" key="12">
    <source>
        <dbReference type="ARBA" id="ARBA00023139"/>
    </source>
</evidence>
<comment type="caution">
    <text evidence="18">The sequence shown here is derived from an EMBL/GenBank/DDBJ whole genome shotgun (WGS) entry which is preliminary data.</text>
</comment>
<dbReference type="PANTHER" id="PTHR33619">
    <property type="entry name" value="POLYSACCHARIDE EXPORT PROTEIN GFCE-RELATED"/>
    <property type="match status" value="1"/>
</dbReference>
<dbReference type="Gene3D" id="3.10.560.10">
    <property type="entry name" value="Outer membrane lipoprotein wza domain like"/>
    <property type="match status" value="1"/>
</dbReference>
<dbReference type="Pfam" id="PF02563">
    <property type="entry name" value="Poly_export"/>
    <property type="match status" value="1"/>
</dbReference>
<dbReference type="Gene3D" id="3.30.1950.10">
    <property type="entry name" value="wza like domain"/>
    <property type="match status" value="1"/>
</dbReference>
<keyword evidence="3" id="KW-0813">Transport</keyword>
<feature type="domain" description="Polysaccharide export protein N-terminal" evidence="16">
    <location>
        <begin position="54"/>
        <end position="128"/>
    </location>
</feature>
<evidence type="ECO:0000256" key="1">
    <source>
        <dbReference type="ARBA" id="ARBA00004571"/>
    </source>
</evidence>
<name>A0ABT5I9Q7_9CAUL</name>
<evidence type="ECO:0000256" key="2">
    <source>
        <dbReference type="ARBA" id="ARBA00009450"/>
    </source>
</evidence>
<evidence type="ECO:0000313" key="19">
    <source>
        <dbReference type="Proteomes" id="UP001216595"/>
    </source>
</evidence>
<evidence type="ECO:0000256" key="4">
    <source>
        <dbReference type="ARBA" id="ARBA00022452"/>
    </source>
</evidence>
<protein>
    <submittedName>
        <fullName evidence="18">Polysaccharide export protein</fullName>
    </submittedName>
</protein>
<dbReference type="EMBL" id="JAQQKW010000001">
    <property type="protein sequence ID" value="MDC7692757.1"/>
    <property type="molecule type" value="Genomic_DNA"/>
</dbReference>
<sequence>MAKLNNMDDSNMLHRWFATACSFGLMALVILCTLPLQALAQEAAPTAAHARPEQVYEYNLGPGDRVRVIVFGEQDLSGEFVVSGEGKVSLPLIGEIQASGATSSVLQTRIADALKQGYLNTPRVNVEVLTFRPFYIFGEVNKPGEYPYVNGMTIERAVAIASGYTYRANKKKVFIKHANESKEVDVSLSSPIMIQPGDTIRVAERYF</sequence>
<keyword evidence="9" id="KW-0406">Ion transport</keyword>
<dbReference type="RefSeq" id="WP_272739534.1">
    <property type="nucleotide sequence ID" value="NZ_JAQQKW010000001.1"/>
</dbReference>
<accession>A0ABT5I9Q7</accession>
<dbReference type="InterPro" id="IPR003715">
    <property type="entry name" value="Poly_export_N"/>
</dbReference>
<evidence type="ECO:0000256" key="9">
    <source>
        <dbReference type="ARBA" id="ARBA00023065"/>
    </source>
</evidence>
<dbReference type="InterPro" id="IPR049712">
    <property type="entry name" value="Poly_export"/>
</dbReference>
<keyword evidence="11" id="KW-0472">Membrane</keyword>
<keyword evidence="8" id="KW-0625">Polysaccharide transport</keyword>
<evidence type="ECO:0000259" key="16">
    <source>
        <dbReference type="Pfam" id="PF02563"/>
    </source>
</evidence>
<evidence type="ECO:0000256" key="10">
    <source>
        <dbReference type="ARBA" id="ARBA00023114"/>
    </source>
</evidence>
<comment type="similarity">
    <text evidence="2">Belongs to the BexD/CtrA/VexA family.</text>
</comment>
<evidence type="ECO:0000256" key="15">
    <source>
        <dbReference type="SAM" id="SignalP"/>
    </source>
</evidence>
<organism evidence="18 19">
    <name type="scientific">Asticcacaulis currens</name>
    <dbReference type="NCBI Taxonomy" id="2984210"/>
    <lineage>
        <taxon>Bacteria</taxon>
        <taxon>Pseudomonadati</taxon>
        <taxon>Pseudomonadota</taxon>
        <taxon>Alphaproteobacteria</taxon>
        <taxon>Caulobacterales</taxon>
        <taxon>Caulobacteraceae</taxon>
        <taxon>Asticcacaulis</taxon>
    </lineage>
</organism>
<evidence type="ECO:0000256" key="13">
    <source>
        <dbReference type="ARBA" id="ARBA00023237"/>
    </source>
</evidence>
<keyword evidence="4" id="KW-1134">Transmembrane beta strand</keyword>
<feature type="signal peptide" evidence="15">
    <location>
        <begin position="1"/>
        <end position="40"/>
    </location>
</feature>
<evidence type="ECO:0000256" key="6">
    <source>
        <dbReference type="ARBA" id="ARBA00022692"/>
    </source>
</evidence>
<evidence type="ECO:0000256" key="14">
    <source>
        <dbReference type="ARBA" id="ARBA00023288"/>
    </source>
</evidence>
<keyword evidence="14" id="KW-0449">Lipoprotein</keyword>
<reference evidence="18 19" key="1">
    <citation type="submission" date="2023-01" db="EMBL/GenBank/DDBJ databases">
        <title>Novel species of the genus Asticcacaulis isolated from rivers.</title>
        <authorList>
            <person name="Lu H."/>
        </authorList>
    </citation>
    <scope>NUCLEOTIDE SEQUENCE [LARGE SCALE GENOMIC DNA]</scope>
    <source>
        <strain evidence="18 19">DXS10W</strain>
    </source>
</reference>
<comment type="subcellular location">
    <subcellularLocation>
        <location evidence="1">Cell outer membrane</location>
        <topology evidence="1">Multi-pass membrane protein</topology>
    </subcellularLocation>
</comment>
<keyword evidence="6" id="KW-0812">Transmembrane</keyword>
<evidence type="ECO:0000256" key="3">
    <source>
        <dbReference type="ARBA" id="ARBA00022448"/>
    </source>
</evidence>
<evidence type="ECO:0000256" key="8">
    <source>
        <dbReference type="ARBA" id="ARBA00023047"/>
    </source>
</evidence>
<keyword evidence="12" id="KW-0564">Palmitate</keyword>
<evidence type="ECO:0000256" key="5">
    <source>
        <dbReference type="ARBA" id="ARBA00022597"/>
    </source>
</evidence>
<dbReference type="InterPro" id="IPR054765">
    <property type="entry name" value="SLBB_dom"/>
</dbReference>
<keyword evidence="13" id="KW-0998">Cell outer membrane</keyword>
<feature type="domain" description="SLBB" evidence="17">
    <location>
        <begin position="134"/>
        <end position="202"/>
    </location>
</feature>
<dbReference type="PANTHER" id="PTHR33619:SF3">
    <property type="entry name" value="POLYSACCHARIDE EXPORT PROTEIN GFCE-RELATED"/>
    <property type="match status" value="1"/>
</dbReference>
<evidence type="ECO:0000313" key="18">
    <source>
        <dbReference type="EMBL" id="MDC7692757.1"/>
    </source>
</evidence>
<keyword evidence="7 15" id="KW-0732">Signal</keyword>
<dbReference type="Pfam" id="PF22461">
    <property type="entry name" value="SLBB_2"/>
    <property type="match status" value="1"/>
</dbReference>
<keyword evidence="5" id="KW-0762">Sugar transport</keyword>
<evidence type="ECO:0000259" key="17">
    <source>
        <dbReference type="Pfam" id="PF22461"/>
    </source>
</evidence>
<gene>
    <name evidence="18" type="ORF">PQU94_00515</name>
</gene>
<dbReference type="Proteomes" id="UP001216595">
    <property type="component" value="Unassembled WGS sequence"/>
</dbReference>
<evidence type="ECO:0000256" key="7">
    <source>
        <dbReference type="ARBA" id="ARBA00022729"/>
    </source>
</evidence>
<proteinExistence type="inferred from homology"/>
<evidence type="ECO:0000256" key="11">
    <source>
        <dbReference type="ARBA" id="ARBA00023136"/>
    </source>
</evidence>
<feature type="chain" id="PRO_5045682600" evidence="15">
    <location>
        <begin position="41"/>
        <end position="207"/>
    </location>
</feature>